<proteinExistence type="predicted"/>
<dbReference type="PANTHER" id="PTHR43628:SF1">
    <property type="entry name" value="CHITIN SYNTHASE REGULATORY FACTOR 2-RELATED"/>
    <property type="match status" value="1"/>
</dbReference>
<evidence type="ECO:0008006" key="4">
    <source>
        <dbReference type="Google" id="ProtNLM"/>
    </source>
</evidence>
<sequence>MQIDTSAKYRGNVSVTRSNFQDRSPLETLTKKSFVEYLDPSAGLSLTPPRRDHLFASNGTPESPLLHSNFRSSTVTSVNSIDPDESHVAGYFDYQGGNGNVESPMEQQFGVDGEIPPPSPSSVYTRDSYAPPEVVHSPPTPPLEERHSSDAIRSTLQVPAIQRNFSRPPIQRTTESEEAKQQVLNRVKSAKQLRPAMSPTPSPSTYSPLSARSNSFPRSPMAPPTPSPSLSQSRIALMNAALSPSPSSNSLSSPPYPDYSAYSPPSPSPQMSHSASYTLTTSPSTPNPYPSPPSSLESTSSSHLHPDYPPTPPSSHLSPSRSFRNTPTTDTGQQRSLKPPRHTPSLHPSHSYSPASPTPTPSKSPAVSHRPRTPGSTSPSPTPGPKTANDFLMLGIETHLLTSPTSLPLSAQYFEKAATLNGGCGMGMLMWGLSLRHGWGVEKDEKRAFSWLRRACEIALGDLESFNKAEKVKKKGAGEEIKTELVMAIYEVGQSFFQGWGVARDRTMAVNYFTLAARLGDMDAQQDLGFCYANGKGCKKDKKEAARWYRAAAAQGASTVGLAWIFKEKYS</sequence>
<evidence type="ECO:0000313" key="3">
    <source>
        <dbReference type="Proteomes" id="UP000076722"/>
    </source>
</evidence>
<dbReference type="GO" id="GO:0010972">
    <property type="term" value="P:negative regulation of G2/M transition of mitotic cell cycle"/>
    <property type="evidence" value="ECO:0007669"/>
    <property type="project" value="TreeGrafter"/>
</dbReference>
<evidence type="ECO:0000256" key="1">
    <source>
        <dbReference type="SAM" id="MobiDB-lite"/>
    </source>
</evidence>
<dbReference type="STRING" id="1314777.A0A164R9L7"/>
<dbReference type="SUPFAM" id="SSF81901">
    <property type="entry name" value="HCP-like"/>
    <property type="match status" value="1"/>
</dbReference>
<feature type="compositionally biased region" description="Low complexity" evidence="1">
    <location>
        <begin position="240"/>
        <end position="284"/>
    </location>
</feature>
<keyword evidence="3" id="KW-1185">Reference proteome</keyword>
<organism evidence="2 3">
    <name type="scientific">Sistotremastrum niveocremeum HHB9708</name>
    <dbReference type="NCBI Taxonomy" id="1314777"/>
    <lineage>
        <taxon>Eukaryota</taxon>
        <taxon>Fungi</taxon>
        <taxon>Dikarya</taxon>
        <taxon>Basidiomycota</taxon>
        <taxon>Agaricomycotina</taxon>
        <taxon>Agaricomycetes</taxon>
        <taxon>Sistotremastrales</taxon>
        <taxon>Sistotremastraceae</taxon>
        <taxon>Sertulicium</taxon>
        <taxon>Sertulicium niveocremeum</taxon>
    </lineage>
</organism>
<gene>
    <name evidence="2" type="ORF">SISNIDRAFT_457910</name>
</gene>
<dbReference type="InterPro" id="IPR011990">
    <property type="entry name" value="TPR-like_helical_dom_sf"/>
</dbReference>
<name>A0A164R9L7_9AGAM</name>
<feature type="region of interest" description="Disordered" evidence="1">
    <location>
        <begin position="97"/>
        <end position="389"/>
    </location>
</feature>
<dbReference type="InterPro" id="IPR006597">
    <property type="entry name" value="Sel1-like"/>
</dbReference>
<feature type="compositionally biased region" description="Low complexity" evidence="1">
    <location>
        <begin position="343"/>
        <end position="355"/>
    </location>
</feature>
<evidence type="ECO:0000313" key="2">
    <source>
        <dbReference type="EMBL" id="KZS90370.1"/>
    </source>
</evidence>
<dbReference type="GO" id="GO:0032153">
    <property type="term" value="C:cell division site"/>
    <property type="evidence" value="ECO:0007669"/>
    <property type="project" value="TreeGrafter"/>
</dbReference>
<dbReference type="SMART" id="SM00671">
    <property type="entry name" value="SEL1"/>
    <property type="match status" value="3"/>
</dbReference>
<dbReference type="OrthoDB" id="2148946at2759"/>
<dbReference type="Gene3D" id="1.25.40.10">
    <property type="entry name" value="Tetratricopeptide repeat domain"/>
    <property type="match status" value="1"/>
</dbReference>
<dbReference type="PANTHER" id="PTHR43628">
    <property type="entry name" value="ACTIVATOR OF C KINASE PROTEIN 1-RELATED"/>
    <property type="match status" value="1"/>
</dbReference>
<dbReference type="InterPro" id="IPR052945">
    <property type="entry name" value="Mitotic_Regulator"/>
</dbReference>
<dbReference type="Pfam" id="PF08238">
    <property type="entry name" value="Sel1"/>
    <property type="match status" value="4"/>
</dbReference>
<dbReference type="EMBL" id="KV419422">
    <property type="protein sequence ID" value="KZS90370.1"/>
    <property type="molecule type" value="Genomic_DNA"/>
</dbReference>
<accession>A0A164R9L7</accession>
<feature type="compositionally biased region" description="Polar residues" evidence="1">
    <location>
        <begin position="323"/>
        <end position="336"/>
    </location>
</feature>
<reference evidence="2 3" key="1">
    <citation type="journal article" date="2016" name="Mol. Biol. Evol.">
        <title>Comparative Genomics of Early-Diverging Mushroom-Forming Fungi Provides Insights into the Origins of Lignocellulose Decay Capabilities.</title>
        <authorList>
            <person name="Nagy L.G."/>
            <person name="Riley R."/>
            <person name="Tritt A."/>
            <person name="Adam C."/>
            <person name="Daum C."/>
            <person name="Floudas D."/>
            <person name="Sun H."/>
            <person name="Yadav J.S."/>
            <person name="Pangilinan J."/>
            <person name="Larsson K.H."/>
            <person name="Matsuura K."/>
            <person name="Barry K."/>
            <person name="Labutti K."/>
            <person name="Kuo R."/>
            <person name="Ohm R.A."/>
            <person name="Bhattacharya S.S."/>
            <person name="Shirouzu T."/>
            <person name="Yoshinaga Y."/>
            <person name="Martin F.M."/>
            <person name="Grigoriev I.V."/>
            <person name="Hibbett D.S."/>
        </authorList>
    </citation>
    <scope>NUCLEOTIDE SEQUENCE [LARGE SCALE GENOMIC DNA]</scope>
    <source>
        <strain evidence="2 3">HHB9708</strain>
    </source>
</reference>
<dbReference type="Proteomes" id="UP000076722">
    <property type="component" value="Unassembled WGS sequence"/>
</dbReference>
<dbReference type="AlphaFoldDB" id="A0A164R9L7"/>
<protein>
    <recommendedName>
        <fullName evidence="4">HCP-like protein</fullName>
    </recommendedName>
</protein>
<feature type="compositionally biased region" description="Low complexity" evidence="1">
    <location>
        <begin position="195"/>
        <end position="219"/>
    </location>
</feature>